<dbReference type="SUPFAM" id="SSF51011">
    <property type="entry name" value="Glycosyl hydrolase domain"/>
    <property type="match status" value="1"/>
</dbReference>
<dbReference type="HAMAP" id="MF_00685">
    <property type="entry name" value="GlgB"/>
    <property type="match status" value="1"/>
</dbReference>
<evidence type="ECO:0000256" key="1">
    <source>
        <dbReference type="ARBA" id="ARBA00000826"/>
    </source>
</evidence>
<dbReference type="SUPFAM" id="SSF51445">
    <property type="entry name" value="(Trans)glycosidases"/>
    <property type="match status" value="1"/>
</dbReference>
<dbReference type="Gene3D" id="2.60.40.10">
    <property type="entry name" value="Immunoglobulins"/>
    <property type="match status" value="1"/>
</dbReference>
<dbReference type="AlphaFoldDB" id="A0A239WQT7"/>
<dbReference type="Gene3D" id="3.20.20.80">
    <property type="entry name" value="Glycosidases"/>
    <property type="match status" value="1"/>
</dbReference>
<feature type="domain" description="Glycosyl hydrolase family 13 catalytic" evidence="11">
    <location>
        <begin position="157"/>
        <end position="512"/>
    </location>
</feature>
<evidence type="ECO:0000259" key="11">
    <source>
        <dbReference type="SMART" id="SM00642"/>
    </source>
</evidence>
<dbReference type="GO" id="GO:0003844">
    <property type="term" value="F:1,4-alpha-glucan branching enzyme activity"/>
    <property type="evidence" value="ECO:0007669"/>
    <property type="project" value="UniProtKB-UniRule"/>
</dbReference>
<feature type="active site" description="Proton donor" evidence="9 10">
    <location>
        <position position="362"/>
    </location>
</feature>
<dbReference type="FunFam" id="3.20.20.80:FF:000003">
    <property type="entry name" value="1,4-alpha-glucan branching enzyme GlgB"/>
    <property type="match status" value="1"/>
</dbReference>
<dbReference type="SMART" id="SM00642">
    <property type="entry name" value="Aamy"/>
    <property type="match status" value="1"/>
</dbReference>
<dbReference type="InterPro" id="IPR006047">
    <property type="entry name" value="GH13_cat_dom"/>
</dbReference>
<dbReference type="InterPro" id="IPR004193">
    <property type="entry name" value="Glyco_hydro_13_N"/>
</dbReference>
<dbReference type="PIRSF" id="PIRSF000463">
    <property type="entry name" value="GlgB"/>
    <property type="match status" value="1"/>
</dbReference>
<accession>A0A239WQT7</accession>
<dbReference type="InterPro" id="IPR044143">
    <property type="entry name" value="GlgB_N_E_set_prok"/>
</dbReference>
<evidence type="ECO:0000256" key="10">
    <source>
        <dbReference type="PIRSR" id="PIRSR000463-1"/>
    </source>
</evidence>
<dbReference type="Pfam" id="PF02806">
    <property type="entry name" value="Alpha-amylase_C"/>
    <property type="match status" value="1"/>
</dbReference>
<comment type="function">
    <text evidence="9">Catalyzes the formation of the alpha-1,6-glucosidic linkages in glycogen by scission of a 1,4-alpha-linked oligosaccharide from growing alpha-1,4-glucan chains and the subsequent attachment of the oligosaccharide to the alpha-1,6 position.</text>
</comment>
<keyword evidence="7 9" id="KW-0320">Glycogen biosynthesis</keyword>
<dbReference type="EMBL" id="LT906441">
    <property type="protein sequence ID" value="SNV36556.1"/>
    <property type="molecule type" value="Genomic_DNA"/>
</dbReference>
<dbReference type="InterPro" id="IPR006048">
    <property type="entry name" value="A-amylase/branching_C"/>
</dbReference>
<dbReference type="InterPro" id="IPR014756">
    <property type="entry name" value="Ig_E-set"/>
</dbReference>
<protein>
    <recommendedName>
        <fullName evidence="9">1,4-alpha-glucan branching enzyme GlgB</fullName>
        <ecNumber evidence="9">2.4.1.18</ecNumber>
    </recommendedName>
    <alternativeName>
        <fullName evidence="9">1,4-alpha-D-glucan:1,4-alpha-D-glucan 6-glucosyl-transferase</fullName>
    </alternativeName>
    <alternativeName>
        <fullName evidence="9">Alpha-(1-&gt;4)-glucan branching enzyme</fullName>
    </alternativeName>
    <alternativeName>
        <fullName evidence="9">Glycogen branching enzyme</fullName>
        <shortName evidence="9">BE</shortName>
    </alternativeName>
</protein>
<evidence type="ECO:0000256" key="5">
    <source>
        <dbReference type="ARBA" id="ARBA00022676"/>
    </source>
</evidence>
<reference evidence="12 13" key="1">
    <citation type="submission" date="2017-06" db="EMBL/GenBank/DDBJ databases">
        <authorList>
            <consortium name="Pathogen Informatics"/>
        </authorList>
    </citation>
    <scope>NUCLEOTIDE SEQUENCE [LARGE SCALE GENOMIC DNA]</scope>
    <source>
        <strain evidence="12 13">NCTC11865</strain>
    </source>
</reference>
<evidence type="ECO:0000256" key="8">
    <source>
        <dbReference type="ARBA" id="ARBA00023277"/>
    </source>
</evidence>
<gene>
    <name evidence="12" type="primary">glgB_1</name>
    <name evidence="9" type="synonym">glgB</name>
    <name evidence="12" type="ORF">SAMEA4412665_01378</name>
</gene>
<dbReference type="GO" id="GO:0004553">
    <property type="term" value="F:hydrolase activity, hydrolyzing O-glycosyl compounds"/>
    <property type="evidence" value="ECO:0007669"/>
    <property type="project" value="InterPro"/>
</dbReference>
<evidence type="ECO:0000256" key="2">
    <source>
        <dbReference type="ARBA" id="ARBA00004964"/>
    </source>
</evidence>
<keyword evidence="4 9" id="KW-0321">Glycogen metabolism</keyword>
<dbReference type="NCBIfam" id="NF003811">
    <property type="entry name" value="PRK05402.1"/>
    <property type="match status" value="1"/>
</dbReference>
<dbReference type="PANTHER" id="PTHR43651:SF3">
    <property type="entry name" value="1,4-ALPHA-GLUCAN-BRANCHING ENZYME"/>
    <property type="match status" value="1"/>
</dbReference>
<dbReference type="InterPro" id="IPR006407">
    <property type="entry name" value="GlgB"/>
</dbReference>
<proteinExistence type="inferred from homology"/>
<dbReference type="eggNOG" id="COG0296">
    <property type="taxonomic scope" value="Bacteria"/>
</dbReference>
<dbReference type="CDD" id="cd11322">
    <property type="entry name" value="AmyAc_Glg_BE"/>
    <property type="match status" value="1"/>
</dbReference>
<evidence type="ECO:0000256" key="4">
    <source>
        <dbReference type="ARBA" id="ARBA00022600"/>
    </source>
</evidence>
<comment type="similarity">
    <text evidence="3 9">Belongs to the glycosyl hydrolase 13 family. GlgB subfamily.</text>
</comment>
<evidence type="ECO:0000256" key="7">
    <source>
        <dbReference type="ARBA" id="ARBA00023056"/>
    </source>
</evidence>
<keyword evidence="6 9" id="KW-0808">Transferase</keyword>
<dbReference type="GO" id="GO:0005829">
    <property type="term" value="C:cytosol"/>
    <property type="evidence" value="ECO:0007669"/>
    <property type="project" value="TreeGrafter"/>
</dbReference>
<dbReference type="UniPathway" id="UPA00164"/>
<dbReference type="RefSeq" id="WP_021105836.1">
    <property type="nucleotide sequence ID" value="NZ_LT906441.1"/>
</dbReference>
<comment type="pathway">
    <text evidence="2 9">Glycan biosynthesis; glycogen biosynthesis.</text>
</comment>
<keyword evidence="8 9" id="KW-0119">Carbohydrate metabolism</keyword>
<keyword evidence="5 9" id="KW-0328">Glycosyltransferase</keyword>
<evidence type="ECO:0000313" key="13">
    <source>
        <dbReference type="Proteomes" id="UP000215332"/>
    </source>
</evidence>
<dbReference type="Proteomes" id="UP000215332">
    <property type="component" value="Chromosome 1"/>
</dbReference>
<evidence type="ECO:0000256" key="3">
    <source>
        <dbReference type="ARBA" id="ARBA00009000"/>
    </source>
</evidence>
<dbReference type="InterPro" id="IPR013780">
    <property type="entry name" value="Glyco_hydro_b"/>
</dbReference>
<comment type="catalytic activity">
    <reaction evidence="1 9">
        <text>Transfers a segment of a (1-&gt;4)-alpha-D-glucan chain to a primary hydroxy group in a similar glucan chain.</text>
        <dbReference type="EC" id="2.4.1.18"/>
    </reaction>
</comment>
<dbReference type="GO" id="GO:0005978">
    <property type="term" value="P:glycogen biosynthetic process"/>
    <property type="evidence" value="ECO:0007669"/>
    <property type="project" value="UniProtKB-UniRule"/>
</dbReference>
<dbReference type="KEGG" id="cgrn:4412665_01378"/>
<dbReference type="Pfam" id="PF00128">
    <property type="entry name" value="Alpha-amylase"/>
    <property type="match status" value="1"/>
</dbReference>
<name>A0A239WQT7_9ACTN</name>
<evidence type="ECO:0000313" key="12">
    <source>
        <dbReference type="EMBL" id="SNV36556.1"/>
    </source>
</evidence>
<dbReference type="NCBIfam" id="NF008967">
    <property type="entry name" value="PRK12313.1"/>
    <property type="match status" value="1"/>
</dbReference>
<dbReference type="InterPro" id="IPR017853">
    <property type="entry name" value="GH"/>
</dbReference>
<dbReference type="Pfam" id="PF02922">
    <property type="entry name" value="CBM_48"/>
    <property type="match status" value="1"/>
</dbReference>
<sequence length="637" mass="72790">MAHDLFGGLTGTDLQGFHSGGDTECWKRLGSHVVTIDDDERGAITGTRFAVWAPNAQAVEIIADFNWWTGDPMQLIPGSGVWGTFVEGIGEGTLYKFRIQDQWGNWHEKVDPMARFSEQAPGNASIVTASHHTWNDAQWIARRERSAAHQEPMSIYELHLGGWRAGLTYRDLADELVSYLVWQGYTHVEFMPLAEHPFAPSWGYQVTGYFSPTSRYGTPDDLRLLIDKLHQAGIGVIMDWVPGHFPKDDWALGRFDGTALYEHADPRQGEHLDWGTYIFNYGRNEVKSFLVSNALYWIDEFHVDGLRVDAVASMLYLDYSRAEGEWVPNKYGGRENLEAIDFLRYVNSHLYQRFPGITMIAEESTSFPGVTKPVDEGGLGFGFKWNMGWMNDSLRYLELDPFHRQYHHNEMTFAMVYQYSENFILPISHDEVVHGKGSMINKIDGDDWRQFASLRAYYSYMWSFPGKQLIFMGCEFGQRHEFDESTSLEWFVADLWGHGGLKRMFRDLNHIYREHPALWQMDSDPRGFTWINANDAGGNVFSWLRRSEDGQTIACLTNFSPNPQTQYSIGLPRTGVWQEIFNSDAAEYDGTGQFGNLGRAVAHPCADNDSWPARATVCVPPLGSVWLRFTPEDTQQY</sequence>
<dbReference type="Gene3D" id="2.60.40.1180">
    <property type="entry name" value="Golgi alpha-mannosidase II"/>
    <property type="match status" value="1"/>
</dbReference>
<dbReference type="CDD" id="cd02855">
    <property type="entry name" value="E_set_GBE_prok_N"/>
    <property type="match status" value="1"/>
</dbReference>
<dbReference type="GO" id="GO:0043169">
    <property type="term" value="F:cation binding"/>
    <property type="evidence" value="ECO:0007669"/>
    <property type="project" value="InterPro"/>
</dbReference>
<evidence type="ECO:0000256" key="6">
    <source>
        <dbReference type="ARBA" id="ARBA00022679"/>
    </source>
</evidence>
<dbReference type="NCBIfam" id="TIGR01515">
    <property type="entry name" value="branching_enzym"/>
    <property type="match status" value="1"/>
</dbReference>
<dbReference type="EC" id="2.4.1.18" evidence="9"/>
<evidence type="ECO:0000256" key="9">
    <source>
        <dbReference type="HAMAP-Rule" id="MF_00685"/>
    </source>
</evidence>
<dbReference type="InterPro" id="IPR013783">
    <property type="entry name" value="Ig-like_fold"/>
</dbReference>
<dbReference type="InterPro" id="IPR037439">
    <property type="entry name" value="Branching_enzy"/>
</dbReference>
<comment type="subunit">
    <text evidence="9">Monomer.</text>
</comment>
<organism evidence="12 13">
    <name type="scientific">Cutibacterium granulosum</name>
    <dbReference type="NCBI Taxonomy" id="33011"/>
    <lineage>
        <taxon>Bacteria</taxon>
        <taxon>Bacillati</taxon>
        <taxon>Actinomycetota</taxon>
        <taxon>Actinomycetes</taxon>
        <taxon>Propionibacteriales</taxon>
        <taxon>Propionibacteriaceae</taxon>
        <taxon>Cutibacterium</taxon>
    </lineage>
</organism>
<feature type="active site" description="Nucleophile" evidence="9 10">
    <location>
        <position position="309"/>
    </location>
</feature>
<dbReference type="PANTHER" id="PTHR43651">
    <property type="entry name" value="1,4-ALPHA-GLUCAN-BRANCHING ENZYME"/>
    <property type="match status" value="1"/>
</dbReference>
<dbReference type="SUPFAM" id="SSF81296">
    <property type="entry name" value="E set domains"/>
    <property type="match status" value="1"/>
</dbReference>